<comment type="subunit">
    <text evidence="4">Probably forms a complex composed of NirD, NirL, NirG and NirH. All proteins are required for the total conversion of siroheme to didecarboxysiroheme.</text>
</comment>
<keyword evidence="1" id="KW-0456">Lyase</keyword>
<dbReference type="Pfam" id="PF22451">
    <property type="entry name" value="NirdL-like_HTH"/>
    <property type="match status" value="1"/>
</dbReference>
<evidence type="ECO:0000256" key="2">
    <source>
        <dbReference type="ARBA" id="ARBA00023444"/>
    </source>
</evidence>
<comment type="function">
    <text evidence="6">Involved in heme d1 biosynthesis. Catalyzes the decarboxylation of siroheme into didecarboxysiroheme.</text>
</comment>
<evidence type="ECO:0000313" key="10">
    <source>
        <dbReference type="EMBL" id="NIC06471.1"/>
    </source>
</evidence>
<evidence type="ECO:0000256" key="3">
    <source>
        <dbReference type="ARBA" id="ARBA00023457"/>
    </source>
</evidence>
<evidence type="ECO:0000256" key="7">
    <source>
        <dbReference type="ARBA" id="ARBA00048470"/>
    </source>
</evidence>
<evidence type="ECO:0000313" key="11">
    <source>
        <dbReference type="Proteomes" id="UP001318321"/>
    </source>
</evidence>
<dbReference type="PANTHER" id="PTHR43413:SF1">
    <property type="entry name" value="SIROHEME DECARBOXYLASE NIRL SUBUNIT"/>
    <property type="match status" value="1"/>
</dbReference>
<dbReference type="InterPro" id="IPR040523">
    <property type="entry name" value="AsnC_trans_reg2"/>
</dbReference>
<comment type="pathway">
    <text evidence="2">Porphyrin-containing compound metabolism.</text>
</comment>
<dbReference type="EMBL" id="JAAQTO010000036">
    <property type="protein sequence ID" value="NIC06471.1"/>
    <property type="molecule type" value="Genomic_DNA"/>
</dbReference>
<gene>
    <name evidence="10" type="ORF">HBJ55_13635</name>
</gene>
<protein>
    <recommendedName>
        <fullName evidence="5">siroheme decarboxylase</fullName>
        <ecNumber evidence="5">4.1.1.111</ecNumber>
    </recommendedName>
</protein>
<proteinExistence type="inferred from homology"/>
<organism evidence="10 11">
    <name type="scientific">Billgrantia bachuensis</name>
    <dbReference type="NCBI Taxonomy" id="2717286"/>
    <lineage>
        <taxon>Bacteria</taxon>
        <taxon>Pseudomonadati</taxon>
        <taxon>Pseudomonadota</taxon>
        <taxon>Gammaproteobacteria</taxon>
        <taxon>Oceanospirillales</taxon>
        <taxon>Halomonadaceae</taxon>
        <taxon>Billgrantia</taxon>
    </lineage>
</organism>
<name>A0ABX0PSV9_9GAMM</name>
<evidence type="ECO:0000256" key="5">
    <source>
        <dbReference type="ARBA" id="ARBA00023471"/>
    </source>
</evidence>
<sequence length="182" mass="20292">MSVSTCPSEPVPVAGFLDGLDPLDRDIVLATQAGLPLVPDPWSAVGKPLGLAGNEVRARMQRMIDSGVIRRIAAVPNHYRLGYVANGMTVWDVDDAHVERLGREVAGIPGVSHCYRRPRHLPEWPYNLFVMLHGRSQDEVEQQAEVLRERLGDACRDHRILYSSRILKKTGLRLARSSGRPR</sequence>
<dbReference type="Gene3D" id="3.30.70.3460">
    <property type="match status" value="1"/>
</dbReference>
<keyword evidence="11" id="KW-1185">Reference proteome</keyword>
<evidence type="ECO:0000256" key="1">
    <source>
        <dbReference type="ARBA" id="ARBA00023239"/>
    </source>
</evidence>
<comment type="catalytic activity">
    <reaction evidence="7">
        <text>siroheme + 2 H(+) = 12,18-didecarboxysiroheme + 2 CO2</text>
        <dbReference type="Rhea" id="RHEA:19093"/>
        <dbReference type="ChEBI" id="CHEBI:15378"/>
        <dbReference type="ChEBI" id="CHEBI:16526"/>
        <dbReference type="ChEBI" id="CHEBI:60052"/>
        <dbReference type="ChEBI" id="CHEBI:140497"/>
        <dbReference type="EC" id="4.1.1.111"/>
    </reaction>
</comment>
<dbReference type="Pfam" id="PF17805">
    <property type="entry name" value="AsnC_trans_reg2"/>
    <property type="match status" value="1"/>
</dbReference>
<dbReference type="RefSeq" id="WP_167115802.1">
    <property type="nucleotide sequence ID" value="NZ_JAAQTO010000036.1"/>
</dbReference>
<evidence type="ECO:0000256" key="4">
    <source>
        <dbReference type="ARBA" id="ARBA00023465"/>
    </source>
</evidence>
<feature type="domain" description="Siroheme decarboxylase NirL-like HTH" evidence="9">
    <location>
        <begin position="24"/>
        <end position="70"/>
    </location>
</feature>
<evidence type="ECO:0000259" key="9">
    <source>
        <dbReference type="Pfam" id="PF22451"/>
    </source>
</evidence>
<dbReference type="InterPro" id="IPR050684">
    <property type="entry name" value="HTH-Siroheme_Decarb"/>
</dbReference>
<dbReference type="Proteomes" id="UP001318321">
    <property type="component" value="Unassembled WGS sequence"/>
</dbReference>
<feature type="domain" description="Siroheme decarboxylase AsnC-like ligand binding" evidence="8">
    <location>
        <begin position="80"/>
        <end position="168"/>
    </location>
</feature>
<comment type="caution">
    <text evidence="10">The sequence shown here is derived from an EMBL/GenBank/DDBJ whole genome shotgun (WGS) entry which is preliminary data.</text>
</comment>
<evidence type="ECO:0000256" key="6">
    <source>
        <dbReference type="ARBA" id="ARBA00045291"/>
    </source>
</evidence>
<dbReference type="EC" id="4.1.1.111" evidence="5"/>
<dbReference type="InterPro" id="IPR053953">
    <property type="entry name" value="NirdL-like_HTH"/>
</dbReference>
<accession>A0ABX0PSV9</accession>
<reference evidence="10 11" key="1">
    <citation type="submission" date="2020-03" db="EMBL/GenBank/DDBJ databases">
        <title>Identification of Halomonas strains.</title>
        <authorList>
            <person name="Xiao Z."/>
            <person name="Dong F."/>
            <person name="Wang Z."/>
            <person name="Zhao J.-Y."/>
        </authorList>
    </citation>
    <scope>NUCLEOTIDE SEQUENCE [LARGE SCALE GENOMIC DNA]</scope>
    <source>
        <strain evidence="10 11">DX6</strain>
    </source>
</reference>
<comment type="similarity">
    <text evidence="3">Belongs to the Ahb/Nir family.</text>
</comment>
<evidence type="ECO:0000259" key="8">
    <source>
        <dbReference type="Pfam" id="PF17805"/>
    </source>
</evidence>
<dbReference type="PANTHER" id="PTHR43413">
    <property type="entry name" value="TRANSCRIPTIONAL REGULATOR, ASNC FAMILY"/>
    <property type="match status" value="1"/>
</dbReference>